<dbReference type="Proteomes" id="UP000887320">
    <property type="component" value="Unassembled WGS sequence"/>
</dbReference>
<evidence type="ECO:0000313" key="1">
    <source>
        <dbReference type="EMBL" id="MCF0265332.1"/>
    </source>
</evidence>
<sequence length="127" mass="15039">MSYQSIHIQIKEMIFSKDVSIVEFQFWLAEVETFLCQQQNFVLVVRSVAGTTFPQEYRQIQANWYKKNKANFFKYCVGLVRIALDQVDQERLNTPALHVAWQVPYYVTLDRADALQWAVQRWLLCNA</sequence>
<accession>A0A8X8KHP9</accession>
<dbReference type="AlphaFoldDB" id="A0A8X8KHP9"/>
<proteinExistence type="predicted"/>
<organism evidence="1 2">
    <name type="scientific">Acinetobacter guillouiae</name>
    <name type="common">Acinetobacter genomosp. 11</name>
    <dbReference type="NCBI Taxonomy" id="106649"/>
    <lineage>
        <taxon>Bacteria</taxon>
        <taxon>Pseudomonadati</taxon>
        <taxon>Pseudomonadota</taxon>
        <taxon>Gammaproteobacteria</taxon>
        <taxon>Moraxellales</taxon>
        <taxon>Moraxellaceae</taxon>
        <taxon>Acinetobacter</taxon>
    </lineage>
</organism>
<evidence type="ECO:0000313" key="2">
    <source>
        <dbReference type="Proteomes" id="UP000887320"/>
    </source>
</evidence>
<comment type="caution">
    <text evidence="1">The sequence shown here is derived from an EMBL/GenBank/DDBJ whole genome shotgun (WGS) entry which is preliminary data.</text>
</comment>
<protein>
    <submittedName>
        <fullName evidence="1">Uncharacterized protein</fullName>
    </submittedName>
</protein>
<dbReference type="EMBL" id="JAHWXT010000004">
    <property type="protein sequence ID" value="MCF0265332.1"/>
    <property type="molecule type" value="Genomic_DNA"/>
</dbReference>
<reference evidence="1" key="1">
    <citation type="submission" date="2021-07" db="EMBL/GenBank/DDBJ databases">
        <authorList>
            <person name="Fernandez M."/>
            <person name="Pereira P."/>
            <person name="Torres Tejerizo G.A."/>
            <person name="Gonzalez P."/>
            <person name="Agostini E."/>
        </authorList>
    </citation>
    <scope>NUCLEOTIDE SEQUENCE</scope>
    <source>
        <strain evidence="1">SFC 500-1A</strain>
    </source>
</reference>
<gene>
    <name evidence="1" type="ORF">KW868_12810</name>
</gene>
<name>A0A8X8KHP9_ACIGI</name>
<dbReference type="RefSeq" id="WP_234623560.1">
    <property type="nucleotide sequence ID" value="NZ_JAHWXT010000004.1"/>
</dbReference>